<dbReference type="STRING" id="5762.D2V5G1"/>
<dbReference type="EMBL" id="GG738852">
    <property type="protein sequence ID" value="EFC48109.1"/>
    <property type="molecule type" value="Genomic_DNA"/>
</dbReference>
<evidence type="ECO:0000256" key="2">
    <source>
        <dbReference type="ARBA" id="ARBA00022679"/>
    </source>
</evidence>
<evidence type="ECO:0000256" key="4">
    <source>
        <dbReference type="ARBA" id="ARBA00022989"/>
    </source>
</evidence>
<evidence type="ECO:0000256" key="8">
    <source>
        <dbReference type="SAM" id="Phobius"/>
    </source>
</evidence>
<evidence type="ECO:0000256" key="1">
    <source>
        <dbReference type="ARBA" id="ARBA00004141"/>
    </source>
</evidence>
<accession>D2V5G1</accession>
<keyword evidence="4 8" id="KW-1133">Transmembrane helix</keyword>
<organism evidence="10">
    <name type="scientific">Naegleria gruberi</name>
    <name type="common">Amoeba</name>
    <dbReference type="NCBI Taxonomy" id="5762"/>
    <lineage>
        <taxon>Eukaryota</taxon>
        <taxon>Discoba</taxon>
        <taxon>Heterolobosea</taxon>
        <taxon>Tetramitia</taxon>
        <taxon>Eutetramitia</taxon>
        <taxon>Vahlkampfiidae</taxon>
        <taxon>Naegleria</taxon>
    </lineage>
</organism>
<dbReference type="FunCoup" id="D2V5G1">
    <property type="interactions" value="274"/>
</dbReference>
<dbReference type="GO" id="GO:0005739">
    <property type="term" value="C:mitochondrion"/>
    <property type="evidence" value="ECO:0007669"/>
    <property type="project" value="TreeGrafter"/>
</dbReference>
<dbReference type="OMA" id="FMAISYK"/>
<dbReference type="PANTHER" id="PTHR43448:SF2">
    <property type="entry name" value="PROTOHEME IX FARNESYLTRANSFERASE, MITOCHONDRIAL"/>
    <property type="match status" value="1"/>
</dbReference>
<feature type="transmembrane region" description="Helical" evidence="8">
    <location>
        <begin position="271"/>
        <end position="293"/>
    </location>
</feature>
<dbReference type="eggNOG" id="KOG1380">
    <property type="taxonomic scope" value="Eukaryota"/>
</dbReference>
<keyword evidence="2" id="KW-0808">Transferase</keyword>
<dbReference type="GO" id="GO:0006784">
    <property type="term" value="P:heme A biosynthetic process"/>
    <property type="evidence" value="ECO:0007669"/>
    <property type="project" value="TreeGrafter"/>
</dbReference>
<name>D2V5G1_NAEGR</name>
<proteinExistence type="predicted"/>
<evidence type="ECO:0000256" key="5">
    <source>
        <dbReference type="ARBA" id="ARBA00023133"/>
    </source>
</evidence>
<keyword evidence="6 8" id="KW-0472">Membrane</keyword>
<dbReference type="InParanoid" id="D2V5G1"/>
<dbReference type="VEuPathDB" id="AmoebaDB:NAEGRDRAFT_63810"/>
<dbReference type="InterPro" id="IPR044878">
    <property type="entry name" value="UbiA_sf"/>
</dbReference>
<dbReference type="AlphaFoldDB" id="D2V5G1"/>
<dbReference type="GO" id="GO:0016020">
    <property type="term" value="C:membrane"/>
    <property type="evidence" value="ECO:0007669"/>
    <property type="project" value="UniProtKB-SubCell"/>
</dbReference>
<feature type="transmembrane region" description="Helical" evidence="8">
    <location>
        <begin position="376"/>
        <end position="395"/>
    </location>
</feature>
<gene>
    <name evidence="9" type="ORF">NAEGRDRAFT_63810</name>
</gene>
<evidence type="ECO:0000256" key="7">
    <source>
        <dbReference type="ARBA" id="ARBA00030253"/>
    </source>
</evidence>
<dbReference type="InterPro" id="IPR006369">
    <property type="entry name" value="Protohaem_IX_farnesylTrfase"/>
</dbReference>
<dbReference type="OrthoDB" id="5211at2759"/>
<dbReference type="PANTHER" id="PTHR43448">
    <property type="entry name" value="PROTOHEME IX FARNESYLTRANSFERASE, MITOCHONDRIAL"/>
    <property type="match status" value="1"/>
</dbReference>
<keyword evidence="5" id="KW-0350">Heme biosynthesis</keyword>
<comment type="subcellular location">
    <subcellularLocation>
        <location evidence="1">Membrane</location>
        <topology evidence="1">Multi-pass membrane protein</topology>
    </subcellularLocation>
</comment>
<dbReference type="Pfam" id="PF01040">
    <property type="entry name" value="UbiA"/>
    <property type="match status" value="1"/>
</dbReference>
<evidence type="ECO:0000256" key="6">
    <source>
        <dbReference type="ARBA" id="ARBA00023136"/>
    </source>
</evidence>
<evidence type="ECO:0000313" key="10">
    <source>
        <dbReference type="Proteomes" id="UP000006671"/>
    </source>
</evidence>
<evidence type="ECO:0000256" key="3">
    <source>
        <dbReference type="ARBA" id="ARBA00022692"/>
    </source>
</evidence>
<reference evidence="9 10" key="1">
    <citation type="journal article" date="2010" name="Cell">
        <title>The genome of Naegleria gruberi illuminates early eukaryotic versatility.</title>
        <authorList>
            <person name="Fritz-Laylin L.K."/>
            <person name="Prochnik S.E."/>
            <person name="Ginger M.L."/>
            <person name="Dacks J.B."/>
            <person name="Carpenter M.L."/>
            <person name="Field M.C."/>
            <person name="Kuo A."/>
            <person name="Paredez A."/>
            <person name="Chapman J."/>
            <person name="Pham J."/>
            <person name="Shu S."/>
            <person name="Neupane R."/>
            <person name="Cipriano M."/>
            <person name="Mancuso J."/>
            <person name="Tu H."/>
            <person name="Salamov A."/>
            <person name="Lindquist E."/>
            <person name="Shapiro H."/>
            <person name="Lucas S."/>
            <person name="Grigoriev I.V."/>
            <person name="Cande W.Z."/>
            <person name="Fulton C."/>
            <person name="Rokhsar D.S."/>
            <person name="Dawson S.C."/>
        </authorList>
    </citation>
    <scope>NUCLEOTIDE SEQUENCE [LARGE SCALE GENOMIC DNA]</scope>
    <source>
        <strain evidence="9 10">NEG-M</strain>
    </source>
</reference>
<dbReference type="CDD" id="cd13957">
    <property type="entry name" value="PT_UbiA_Cox10"/>
    <property type="match status" value="1"/>
</dbReference>
<dbReference type="KEGG" id="ngr:NAEGRDRAFT_63810"/>
<keyword evidence="3 8" id="KW-0812">Transmembrane</keyword>
<feature type="transmembrane region" description="Helical" evidence="8">
    <location>
        <begin position="331"/>
        <end position="356"/>
    </location>
</feature>
<dbReference type="GeneID" id="8849570"/>
<dbReference type="Gene3D" id="1.10.357.140">
    <property type="entry name" value="UbiA prenyltransferase"/>
    <property type="match status" value="1"/>
</dbReference>
<keyword evidence="10" id="KW-1185">Reference proteome</keyword>
<sequence length="425" mass="47075">MATQQDNKSLSPETPASEANFSLATKDVCPVEESLHEIKMKKSEAAIVEPAIENPIEKPIIEEKKVGAFRHYMRCYYELWKTRLSALVVFTAAGGYYAANKIHLISAERDEILQLINASSSSSTSVIGLCVGTFLQSASANSFNEIIEIERDKLMSRTFNRPLPRNKISVTHAITQAVITGAAGTYILNKYTNKETALLGLANLLLYVCVYTPTKPLHWINTWVGTLNGSLPPLMGVTAAMLPLSLTQHLSPKPSPLDGLLPSTSDYNTKLLVTGLFMFGSMYLWQISHFMAISYKCRGDYGKAGYKMLSISNPEAAATQSLIHSLALFPICWALPAFGVVPWWFAVVSTPINWYYLVKPSIVFKKNVDYDNATKLFFGSLIHLSALYGLSIFAFKMQQSETYLKVAEKVSDVFSGAWDAIKSLF</sequence>
<dbReference type="InterPro" id="IPR000537">
    <property type="entry name" value="UbiA_prenyltransferase"/>
</dbReference>
<protein>
    <recommendedName>
        <fullName evidence="7">Heme O synthase</fullName>
    </recommendedName>
</protein>
<dbReference type="RefSeq" id="XP_002680853.1">
    <property type="nucleotide sequence ID" value="XM_002680807.1"/>
</dbReference>
<dbReference type="GO" id="GO:0008495">
    <property type="term" value="F:protoheme IX farnesyltransferase activity"/>
    <property type="evidence" value="ECO:0007669"/>
    <property type="project" value="InterPro"/>
</dbReference>
<dbReference type="Proteomes" id="UP000006671">
    <property type="component" value="Unassembled WGS sequence"/>
</dbReference>
<evidence type="ECO:0000313" key="9">
    <source>
        <dbReference type="EMBL" id="EFC48109.1"/>
    </source>
</evidence>